<evidence type="ECO:0000256" key="1">
    <source>
        <dbReference type="ARBA" id="ARBA00004604"/>
    </source>
</evidence>
<evidence type="ECO:0000256" key="6">
    <source>
        <dbReference type="ARBA" id="ARBA00029455"/>
    </source>
</evidence>
<keyword evidence="10" id="KW-1185">Reference proteome</keyword>
<keyword evidence="5 7" id="KW-0687">Ribonucleoprotein</keyword>
<feature type="region of interest" description="Disordered" evidence="8">
    <location>
        <begin position="1"/>
        <end position="22"/>
    </location>
</feature>
<proteinExistence type="inferred from homology"/>
<dbReference type="PIRSF" id="PIRSF017300">
    <property type="entry name" value="snoRNP_Mpp10"/>
    <property type="match status" value="1"/>
</dbReference>
<feature type="region of interest" description="Disordered" evidence="8">
    <location>
        <begin position="725"/>
        <end position="745"/>
    </location>
</feature>
<feature type="compositionally biased region" description="Acidic residues" evidence="8">
    <location>
        <begin position="325"/>
        <end position="342"/>
    </location>
</feature>
<evidence type="ECO:0000256" key="3">
    <source>
        <dbReference type="ARBA" id="ARBA00022552"/>
    </source>
</evidence>
<evidence type="ECO:0000256" key="2">
    <source>
        <dbReference type="ARBA" id="ARBA00022517"/>
    </source>
</evidence>
<accession>A0A9P4IMH8</accession>
<feature type="compositionally biased region" description="Basic and acidic residues" evidence="8">
    <location>
        <begin position="250"/>
        <end position="264"/>
    </location>
</feature>
<dbReference type="Proteomes" id="UP000799772">
    <property type="component" value="Unassembled WGS sequence"/>
</dbReference>
<keyword evidence="3 7" id="KW-0698">rRNA processing</keyword>
<dbReference type="PANTHER" id="PTHR17039:SF0">
    <property type="entry name" value="U3 SMALL NUCLEOLAR RIBONUCLEOPROTEIN PROTEIN MPP10"/>
    <property type="match status" value="1"/>
</dbReference>
<dbReference type="InterPro" id="IPR012173">
    <property type="entry name" value="Mpp10"/>
</dbReference>
<feature type="compositionally biased region" description="Polar residues" evidence="8">
    <location>
        <begin position="8"/>
        <end position="20"/>
    </location>
</feature>
<feature type="compositionally biased region" description="Basic residues" evidence="8">
    <location>
        <begin position="364"/>
        <end position="375"/>
    </location>
</feature>
<evidence type="ECO:0000256" key="8">
    <source>
        <dbReference type="SAM" id="MobiDB-lite"/>
    </source>
</evidence>
<feature type="compositionally biased region" description="Basic and acidic residues" evidence="8">
    <location>
        <begin position="725"/>
        <end position="736"/>
    </location>
</feature>
<dbReference type="AlphaFoldDB" id="A0A9P4IMH8"/>
<gene>
    <name evidence="9" type="ORF">NA57DRAFT_74445</name>
</gene>
<feature type="compositionally biased region" description="Acidic residues" evidence="8">
    <location>
        <begin position="303"/>
        <end position="312"/>
    </location>
</feature>
<dbReference type="OrthoDB" id="445326at2759"/>
<dbReference type="Pfam" id="PF04006">
    <property type="entry name" value="Mpp10"/>
    <property type="match status" value="1"/>
</dbReference>
<protein>
    <recommendedName>
        <fullName evidence="7">U3 small nucleolar ribonucleoprotein protein MPP10</fullName>
    </recommendedName>
</protein>
<comment type="subcellular location">
    <subcellularLocation>
        <location evidence="1 7">Nucleus</location>
        <location evidence="1 7">Nucleolus</location>
    </subcellularLocation>
</comment>
<feature type="compositionally biased region" description="Basic and acidic residues" evidence="8">
    <location>
        <begin position="384"/>
        <end position="411"/>
    </location>
</feature>
<feature type="compositionally biased region" description="Acidic residues" evidence="8">
    <location>
        <begin position="265"/>
        <end position="280"/>
    </location>
</feature>
<dbReference type="EMBL" id="ML978124">
    <property type="protein sequence ID" value="KAF2100846.1"/>
    <property type="molecule type" value="Genomic_DNA"/>
</dbReference>
<keyword evidence="2 7" id="KW-0690">Ribosome biogenesis</keyword>
<evidence type="ECO:0000313" key="10">
    <source>
        <dbReference type="Proteomes" id="UP000799772"/>
    </source>
</evidence>
<feature type="compositionally biased region" description="Acidic residues" evidence="8">
    <location>
        <begin position="412"/>
        <end position="426"/>
    </location>
</feature>
<dbReference type="GO" id="GO:0032040">
    <property type="term" value="C:small-subunit processome"/>
    <property type="evidence" value="ECO:0007669"/>
    <property type="project" value="TreeGrafter"/>
</dbReference>
<feature type="region of interest" description="Disordered" evidence="8">
    <location>
        <begin position="658"/>
        <end position="706"/>
    </location>
</feature>
<feature type="compositionally biased region" description="Basic residues" evidence="8">
    <location>
        <begin position="670"/>
        <end position="684"/>
    </location>
</feature>
<evidence type="ECO:0000256" key="5">
    <source>
        <dbReference type="ARBA" id="ARBA00023274"/>
    </source>
</evidence>
<evidence type="ECO:0000256" key="4">
    <source>
        <dbReference type="ARBA" id="ARBA00023242"/>
    </source>
</evidence>
<reference evidence="9" key="1">
    <citation type="journal article" date="2020" name="Stud. Mycol.">
        <title>101 Dothideomycetes genomes: a test case for predicting lifestyles and emergence of pathogens.</title>
        <authorList>
            <person name="Haridas S."/>
            <person name="Albert R."/>
            <person name="Binder M."/>
            <person name="Bloem J."/>
            <person name="Labutti K."/>
            <person name="Salamov A."/>
            <person name="Andreopoulos B."/>
            <person name="Baker S."/>
            <person name="Barry K."/>
            <person name="Bills G."/>
            <person name="Bluhm B."/>
            <person name="Cannon C."/>
            <person name="Castanera R."/>
            <person name="Culley D."/>
            <person name="Daum C."/>
            <person name="Ezra D."/>
            <person name="Gonzalez J."/>
            <person name="Henrissat B."/>
            <person name="Kuo A."/>
            <person name="Liang C."/>
            <person name="Lipzen A."/>
            <person name="Lutzoni F."/>
            <person name="Magnuson J."/>
            <person name="Mondo S."/>
            <person name="Nolan M."/>
            <person name="Ohm R."/>
            <person name="Pangilinan J."/>
            <person name="Park H.-J."/>
            <person name="Ramirez L."/>
            <person name="Alfaro M."/>
            <person name="Sun H."/>
            <person name="Tritt A."/>
            <person name="Yoshinaga Y."/>
            <person name="Zwiers L.-H."/>
            <person name="Turgeon B."/>
            <person name="Goodwin S."/>
            <person name="Spatafora J."/>
            <person name="Crous P."/>
            <person name="Grigoriev I."/>
        </authorList>
    </citation>
    <scope>NUCLEOTIDE SEQUENCE</scope>
    <source>
        <strain evidence="9">CBS 133067</strain>
    </source>
</reference>
<evidence type="ECO:0000313" key="9">
    <source>
        <dbReference type="EMBL" id="KAF2100846.1"/>
    </source>
</evidence>
<comment type="caution">
    <text evidence="9">The sequence shown here is derived from an EMBL/GenBank/DDBJ whole genome shotgun (WGS) entry which is preliminary data.</text>
</comment>
<dbReference type="GO" id="GO:0005732">
    <property type="term" value="C:sno(s)RNA-containing ribonucleoprotein complex"/>
    <property type="evidence" value="ECO:0007669"/>
    <property type="project" value="UniProtKB-UniRule"/>
</dbReference>
<dbReference type="PANTHER" id="PTHR17039">
    <property type="entry name" value="U3 SMALL NUCLEOLAR RIBONUCLEOPROTEIN PROTEIN MPP10"/>
    <property type="match status" value="1"/>
</dbReference>
<keyword evidence="4 7" id="KW-0539">Nucleus</keyword>
<comment type="similarity">
    <text evidence="6 7">Belongs to the MPP10 family.</text>
</comment>
<evidence type="ECO:0000256" key="7">
    <source>
        <dbReference type="PIRNR" id="PIRNR017300"/>
    </source>
</evidence>
<dbReference type="GO" id="GO:0034457">
    <property type="term" value="C:Mpp10 complex"/>
    <property type="evidence" value="ECO:0007669"/>
    <property type="project" value="UniProtKB-UniRule"/>
</dbReference>
<dbReference type="GO" id="GO:0006364">
    <property type="term" value="P:rRNA processing"/>
    <property type="evidence" value="ECO:0007669"/>
    <property type="project" value="UniProtKB-KW"/>
</dbReference>
<comment type="function">
    <text evidence="7">Involved in nucleolar processing of pre-18S ribosomal RNA.</text>
</comment>
<organism evidence="9 10">
    <name type="scientific">Rhizodiscina lignyota</name>
    <dbReference type="NCBI Taxonomy" id="1504668"/>
    <lineage>
        <taxon>Eukaryota</taxon>
        <taxon>Fungi</taxon>
        <taxon>Dikarya</taxon>
        <taxon>Ascomycota</taxon>
        <taxon>Pezizomycotina</taxon>
        <taxon>Dothideomycetes</taxon>
        <taxon>Pleosporomycetidae</taxon>
        <taxon>Aulographales</taxon>
        <taxon>Rhizodiscinaceae</taxon>
        <taxon>Rhizodiscina</taxon>
    </lineage>
</organism>
<feature type="compositionally biased region" description="Acidic residues" evidence="8">
    <location>
        <begin position="165"/>
        <end position="228"/>
    </location>
</feature>
<name>A0A9P4IMH8_9PEZI</name>
<sequence>MAPAFSPPISTESHTLSAESFKQPGAAPQDLLAVLRKNPDVPLQPSKVLHAAALTFAKQYLDPLAFGVSNTQLSRQAVNRRKRRRAERGQEEEDALRIKRVHLEGFGVDQIWEQARKVIYAARKEAEAAASKDEEGEDEDIESVNGDAEEKADTNGTKTVHFDEDGFEIGSDEDVEEDDIDDAEDDAEIFEDEEEEEASEEEFDEEAEDMALEGVDDYDEDDYDEEEAGPAQEFVEDLNGLNDGFFSIDDFNRQSEFLERQDEKGDPDDGAASDEEEVDWAADPLAAVGSKQLGINGKHKDEEESDDEDEDGPTFGDMDINVPDGESDMEEDDEFDDEEMGDMGDLGNTNDVLYADFFAPPAKKANKNKRGRPHPHNFPQQDSTKSRDSAPHIEGADDVERTMSAVHRDLFSESDEASEEETEQLDPGDPKSRRSTHERRQAALAEEIRKLEAANIAKREWTLAGEARAADRPLNSLLEEDLEFERIGKPVPVITAEVSEDIEAMIKRRIIAREFDEVIRRRPESLGGPDVRRGKMDFELSDQKSKQGLAELYEEEHLRHTDPAYVDVKDEKLKQEHKEIEGLWKEVSGKLDALSSWHYKPKPTAPQLEVRVDAPVLSMEDARPTAGGEVSGASALAPQEVYKPGEVKTAGEIVTKGGLPVNHEELSREQKKRRRRRDKERTRKAGGVVNGNAASNKKEQERSNIISDLKKGSVKVIGKKGELRDVDGSKAKRDLRAITGGAFKL</sequence>
<feature type="region of interest" description="Disordered" evidence="8">
    <location>
        <begin position="127"/>
        <end position="446"/>
    </location>
</feature>